<dbReference type="Pfam" id="PF14559">
    <property type="entry name" value="TPR_19"/>
    <property type="match status" value="1"/>
</dbReference>
<gene>
    <name evidence="1" type="ORF">PCOR1329_LOCUS42205</name>
</gene>
<dbReference type="EMBL" id="CAUYUJ010015069">
    <property type="protein sequence ID" value="CAK0849530.1"/>
    <property type="molecule type" value="Genomic_DNA"/>
</dbReference>
<dbReference type="Gene3D" id="1.25.40.10">
    <property type="entry name" value="Tetratricopeptide repeat domain"/>
    <property type="match status" value="2"/>
</dbReference>
<dbReference type="SUPFAM" id="SSF48452">
    <property type="entry name" value="TPR-like"/>
    <property type="match status" value="1"/>
</dbReference>
<reference evidence="1" key="1">
    <citation type="submission" date="2023-10" db="EMBL/GenBank/DDBJ databases">
        <authorList>
            <person name="Chen Y."/>
            <person name="Shah S."/>
            <person name="Dougan E. K."/>
            <person name="Thang M."/>
            <person name="Chan C."/>
        </authorList>
    </citation>
    <scope>NUCLEOTIDE SEQUENCE [LARGE SCALE GENOMIC DNA]</scope>
</reference>
<evidence type="ECO:0000313" key="2">
    <source>
        <dbReference type="Proteomes" id="UP001189429"/>
    </source>
</evidence>
<protein>
    <submittedName>
        <fullName evidence="1">Uncharacterized protein</fullName>
    </submittedName>
</protein>
<comment type="caution">
    <text evidence="1">The sequence shown here is derived from an EMBL/GenBank/DDBJ whole genome shotgun (WGS) entry which is preliminary data.</text>
</comment>
<evidence type="ECO:0000313" key="1">
    <source>
        <dbReference type="EMBL" id="CAK0849530.1"/>
    </source>
</evidence>
<dbReference type="Proteomes" id="UP001189429">
    <property type="component" value="Unassembled WGS sequence"/>
</dbReference>
<name>A0ABN9TTJ9_9DINO</name>
<dbReference type="InterPro" id="IPR011990">
    <property type="entry name" value="TPR-like_helical_dom_sf"/>
</dbReference>
<proteinExistence type="predicted"/>
<organism evidence="1 2">
    <name type="scientific">Prorocentrum cordatum</name>
    <dbReference type="NCBI Taxonomy" id="2364126"/>
    <lineage>
        <taxon>Eukaryota</taxon>
        <taxon>Sar</taxon>
        <taxon>Alveolata</taxon>
        <taxon>Dinophyceae</taxon>
        <taxon>Prorocentrales</taxon>
        <taxon>Prorocentraceae</taxon>
        <taxon>Prorocentrum</taxon>
    </lineage>
</organism>
<keyword evidence="2" id="KW-1185">Reference proteome</keyword>
<sequence length="276" mass="30268">MAAPPEPDGGAAAESPLLRNQAAFVTVQDCLDFAAASALLCCSRLSAELLEDQGLYEASRHAGQQPAGPRAAPRLPLAAGGRAKLTWCFSQGLAAYEARDLERSERLLGAALELAPEDDVVLCRLADTCYARCRAEVGELREALEARTLELYRRAVSVNPASSLGLNGLSLFQEGTDAKRHYLLRAVALDRGNPYALTNLAMILLDEKDKDDICLTLLKRALAINPNLFYARPTIARLHLRLNELNEARAVLAEQVMRRPQDHDSRCLLELLRRIV</sequence>
<accession>A0ABN9TTJ9</accession>